<evidence type="ECO:0000256" key="1">
    <source>
        <dbReference type="SAM" id="Phobius"/>
    </source>
</evidence>
<evidence type="ECO:0000313" key="2">
    <source>
        <dbReference type="EMBL" id="OGF68139.1"/>
    </source>
</evidence>
<evidence type="ECO:0000313" key="3">
    <source>
        <dbReference type="Proteomes" id="UP000178943"/>
    </source>
</evidence>
<comment type="caution">
    <text evidence="2">The sequence shown here is derived from an EMBL/GenBank/DDBJ whole genome shotgun (WGS) entry which is preliminary data.</text>
</comment>
<dbReference type="AlphaFoldDB" id="A0A1F5VXH9"/>
<feature type="transmembrane region" description="Helical" evidence="1">
    <location>
        <begin position="27"/>
        <end position="50"/>
    </location>
</feature>
<keyword evidence="1" id="KW-0812">Transmembrane</keyword>
<feature type="transmembrane region" description="Helical" evidence="1">
    <location>
        <begin position="158"/>
        <end position="183"/>
    </location>
</feature>
<feature type="transmembrane region" description="Helical" evidence="1">
    <location>
        <begin position="87"/>
        <end position="109"/>
    </location>
</feature>
<organism evidence="2 3">
    <name type="scientific">Candidatus Fischerbacteria bacterium RBG_13_37_8</name>
    <dbReference type="NCBI Taxonomy" id="1817863"/>
    <lineage>
        <taxon>Bacteria</taxon>
        <taxon>Candidatus Fischeribacteriota</taxon>
    </lineage>
</organism>
<dbReference type="Proteomes" id="UP000178943">
    <property type="component" value="Unassembled WGS sequence"/>
</dbReference>
<dbReference type="EMBL" id="MFGW01000016">
    <property type="protein sequence ID" value="OGF68139.1"/>
    <property type="molecule type" value="Genomic_DNA"/>
</dbReference>
<sequence length="212" mass="24075">MRALIVNIVTLISVILSLWYSRANPRILIFAFLMVMLIRIVLIQLMLVLYRKYTSEAVRDFLQKIVQTSPPGPPPQGMYDTHTGKEVGFGGSMLVLGSLVLFTFFLTHVNAEKELDFQFPVFLYEMKWALWIFLIYELKDLIWKGIIIDFNLPAEKNFAYNAAEIVLLAVAVLLGSILAAFLQTSGNNVYTWVMLASLLAIKHISELVKGRT</sequence>
<keyword evidence="1" id="KW-0472">Membrane</keyword>
<gene>
    <name evidence="2" type="ORF">A2Y62_19510</name>
</gene>
<name>A0A1F5VXH9_9BACT</name>
<keyword evidence="1" id="KW-1133">Transmembrane helix</keyword>
<proteinExistence type="predicted"/>
<feature type="transmembrane region" description="Helical" evidence="1">
    <location>
        <begin position="5"/>
        <end position="21"/>
    </location>
</feature>
<accession>A0A1F5VXH9</accession>
<protein>
    <submittedName>
        <fullName evidence="2">Uncharacterized protein</fullName>
    </submittedName>
</protein>
<reference evidence="2 3" key="1">
    <citation type="journal article" date="2016" name="Nat. Commun.">
        <title>Thousands of microbial genomes shed light on interconnected biogeochemical processes in an aquifer system.</title>
        <authorList>
            <person name="Anantharaman K."/>
            <person name="Brown C.T."/>
            <person name="Hug L.A."/>
            <person name="Sharon I."/>
            <person name="Castelle C.J."/>
            <person name="Probst A.J."/>
            <person name="Thomas B.C."/>
            <person name="Singh A."/>
            <person name="Wilkins M.J."/>
            <person name="Karaoz U."/>
            <person name="Brodie E.L."/>
            <person name="Williams K.H."/>
            <person name="Hubbard S.S."/>
            <person name="Banfield J.F."/>
        </authorList>
    </citation>
    <scope>NUCLEOTIDE SEQUENCE [LARGE SCALE GENOMIC DNA]</scope>
</reference>